<proteinExistence type="predicted"/>
<organism evidence="1 2">
    <name type="scientific">Candidatus Mycobacterium methanotrophicum</name>
    <dbReference type="NCBI Taxonomy" id="2943498"/>
    <lineage>
        <taxon>Bacteria</taxon>
        <taxon>Bacillati</taxon>
        <taxon>Actinomycetota</taxon>
        <taxon>Actinomycetes</taxon>
        <taxon>Mycobacteriales</taxon>
        <taxon>Mycobacteriaceae</taxon>
        <taxon>Mycobacterium</taxon>
    </lineage>
</organism>
<dbReference type="InterPro" id="IPR020945">
    <property type="entry name" value="DMSO/NO3_reduct_chaperone"/>
</dbReference>
<name>A0ABY4QNY2_9MYCO</name>
<dbReference type="Pfam" id="PF02613">
    <property type="entry name" value="Nitrate_red_del"/>
    <property type="match status" value="1"/>
</dbReference>
<evidence type="ECO:0000313" key="1">
    <source>
        <dbReference type="EMBL" id="UQX11335.1"/>
    </source>
</evidence>
<protein>
    <submittedName>
        <fullName evidence="1">Molecular chaperone TorD family protein</fullName>
    </submittedName>
</protein>
<accession>A0ABY4QNY2</accession>
<sequence length="285" mass="30238">MTTADVVLQAAAGRCELLRALGAVAYSPPPAPDQVTDALSLPRISAADHTETFILAAPPHAAIHLNPQGALGGQGLDRIEGFWRAAGVDPPADADHLGVLLMCYAGLRDTGADHDRLVADALFFEHIWSWAAGYLCAVADLGCDAITAWADLTLAALTEEQPRVRAFGSLPLALRAAPDPLDEACGFDELLDAVVSPIKCGMVLTHRALWSGAAAIGVGYRRGERRFALKAMLGQDKRATLRWLCAHAETWAIRHGERGDPTSQWWAARAARSAAVLATLAESAP</sequence>
<dbReference type="EMBL" id="CP097320">
    <property type="protein sequence ID" value="UQX11335.1"/>
    <property type="molecule type" value="Genomic_DNA"/>
</dbReference>
<keyword evidence="2" id="KW-1185">Reference proteome</keyword>
<dbReference type="Proteomes" id="UP001056610">
    <property type="component" value="Chromosome"/>
</dbReference>
<evidence type="ECO:0000313" key="2">
    <source>
        <dbReference type="Proteomes" id="UP001056610"/>
    </source>
</evidence>
<dbReference type="RefSeq" id="WP_219067578.1">
    <property type="nucleotide sequence ID" value="NZ_CAJUXY010000022.1"/>
</dbReference>
<gene>
    <name evidence="1" type="ORF">M5I08_02010</name>
</gene>
<reference evidence="1" key="1">
    <citation type="submission" date="2022-05" db="EMBL/GenBank/DDBJ databases">
        <title>A methanotrophic Mycobacterium dominates a cave microbial ecosystem.</title>
        <authorList>
            <person name="Van Spanning R.J.M."/>
            <person name="Guan Q."/>
            <person name="Melkonian C."/>
            <person name="Gallant J."/>
            <person name="Polerecky L."/>
            <person name="Flot J.-F."/>
            <person name="Brandt B.W."/>
            <person name="Braster M."/>
            <person name="Iturbe Espinoza P."/>
            <person name="Aerts J."/>
            <person name="Meima-Franke M."/>
            <person name="Piersma S.R."/>
            <person name="Bunduc C."/>
            <person name="Ummels R."/>
            <person name="Pain A."/>
            <person name="Fleming E.J."/>
            <person name="van der Wel N."/>
            <person name="Gherman V.D."/>
            <person name="Sarbu S.M."/>
            <person name="Bodelier P.L.E."/>
            <person name="Bitter W."/>
        </authorList>
    </citation>
    <scope>NUCLEOTIDE SEQUENCE</scope>
    <source>
        <strain evidence="1">Sulfur Cave</strain>
    </source>
</reference>